<gene>
    <name evidence="2" type="ORF">PDIGIT_LOCUS2308</name>
</gene>
<dbReference type="AlphaFoldDB" id="A0A9W4U3K3"/>
<protein>
    <submittedName>
        <fullName evidence="2">Uncharacterized protein</fullName>
    </submittedName>
</protein>
<dbReference type="PANTHER" id="PTHR12642">
    <property type="entry name" value="RIBOSOME BIOGENESIS PROTEIN NSA2 HOMOLOG"/>
    <property type="match status" value="1"/>
</dbReference>
<evidence type="ECO:0000313" key="3">
    <source>
        <dbReference type="Proteomes" id="UP001152607"/>
    </source>
</evidence>
<evidence type="ECO:0000313" key="2">
    <source>
        <dbReference type="EMBL" id="CAI6286193.1"/>
    </source>
</evidence>
<dbReference type="OrthoDB" id="1847590at2759"/>
<keyword evidence="3" id="KW-1185">Reference proteome</keyword>
<accession>A0A9W4U3K3</accession>
<evidence type="ECO:0000256" key="1">
    <source>
        <dbReference type="SAM" id="MobiDB-lite"/>
    </source>
</evidence>
<feature type="region of interest" description="Disordered" evidence="1">
    <location>
        <begin position="55"/>
        <end position="121"/>
    </location>
</feature>
<feature type="compositionally biased region" description="Basic and acidic residues" evidence="1">
    <location>
        <begin position="1"/>
        <end position="36"/>
    </location>
</feature>
<organism evidence="2 3">
    <name type="scientific">Periconia digitata</name>
    <dbReference type="NCBI Taxonomy" id="1303443"/>
    <lineage>
        <taxon>Eukaryota</taxon>
        <taxon>Fungi</taxon>
        <taxon>Dikarya</taxon>
        <taxon>Ascomycota</taxon>
        <taxon>Pezizomycotina</taxon>
        <taxon>Dothideomycetes</taxon>
        <taxon>Pleosporomycetidae</taxon>
        <taxon>Pleosporales</taxon>
        <taxon>Massarineae</taxon>
        <taxon>Periconiaceae</taxon>
        <taxon>Periconia</taxon>
    </lineage>
</organism>
<sequence length="139" mass="16016">MPQGEYMERWRKQHGKRFDHDERARKRAAREGHAASDRAQNLRGLRAKLYAEKRRKEKIQMKQKIKAHETRNVKSKEPAEPATDAVPAYLLDRSSEKNAKQLSSAIKQKRNEKAARFSVPIPKVKGISEGEYLGPSSEH</sequence>
<reference evidence="2" key="1">
    <citation type="submission" date="2023-01" db="EMBL/GenBank/DDBJ databases">
        <authorList>
            <person name="Van Ghelder C."/>
            <person name="Rancurel C."/>
        </authorList>
    </citation>
    <scope>NUCLEOTIDE SEQUENCE</scope>
    <source>
        <strain evidence="2">CNCM I-4278</strain>
    </source>
</reference>
<dbReference type="Proteomes" id="UP001152607">
    <property type="component" value="Unassembled WGS sequence"/>
</dbReference>
<dbReference type="InterPro" id="IPR039411">
    <property type="entry name" value="NSA2_fam"/>
</dbReference>
<feature type="region of interest" description="Disordered" evidence="1">
    <location>
        <begin position="1"/>
        <end position="38"/>
    </location>
</feature>
<feature type="compositionally biased region" description="Basic and acidic residues" evidence="1">
    <location>
        <begin position="55"/>
        <end position="79"/>
    </location>
</feature>
<name>A0A9W4U3K3_9PLEO</name>
<comment type="caution">
    <text evidence="2">The sequence shown here is derived from an EMBL/GenBank/DDBJ whole genome shotgun (WGS) entry which is preliminary data.</text>
</comment>
<proteinExistence type="predicted"/>
<dbReference type="EMBL" id="CAOQHR010000001">
    <property type="protein sequence ID" value="CAI6286193.1"/>
    <property type="molecule type" value="Genomic_DNA"/>
</dbReference>